<dbReference type="Gene3D" id="3.80.10.10">
    <property type="entry name" value="Ribonuclease Inhibitor"/>
    <property type="match status" value="1"/>
</dbReference>
<dbReference type="EMBL" id="JAAAIL010000358">
    <property type="protein sequence ID" value="KAG0276569.1"/>
    <property type="molecule type" value="Genomic_DNA"/>
</dbReference>
<organism evidence="1 2">
    <name type="scientific">Linnemannia exigua</name>
    <dbReference type="NCBI Taxonomy" id="604196"/>
    <lineage>
        <taxon>Eukaryota</taxon>
        <taxon>Fungi</taxon>
        <taxon>Fungi incertae sedis</taxon>
        <taxon>Mucoromycota</taxon>
        <taxon>Mortierellomycotina</taxon>
        <taxon>Mortierellomycetes</taxon>
        <taxon>Mortierellales</taxon>
        <taxon>Mortierellaceae</taxon>
        <taxon>Linnemannia</taxon>
    </lineage>
</organism>
<reference evidence="1" key="1">
    <citation type="journal article" date="2020" name="Fungal Divers.">
        <title>Resolving the Mortierellaceae phylogeny through synthesis of multi-gene phylogenetics and phylogenomics.</title>
        <authorList>
            <person name="Vandepol N."/>
            <person name="Liber J."/>
            <person name="Desiro A."/>
            <person name="Na H."/>
            <person name="Kennedy M."/>
            <person name="Barry K."/>
            <person name="Grigoriev I.V."/>
            <person name="Miller A.N."/>
            <person name="O'Donnell K."/>
            <person name="Stajich J.E."/>
            <person name="Bonito G."/>
        </authorList>
    </citation>
    <scope>NUCLEOTIDE SEQUENCE</scope>
    <source>
        <strain evidence="1">NRRL 28262</strain>
    </source>
</reference>
<sequence>MESATTRFFNIAELIIHVTRYLDDKGVCRLIQTSHHLNAICSEALYYNVKANFKPDTNDNVFSSVESIQALARNTHHVRQLDLSVPEIVYYTNCVYAFQGQLSTETDSNREVQEHRLSSQERPLWLPPLPDPRICAVFPMPAMRLLTKLELDLDYDCKESCPNYLPSCGNPKATLTHICWIMDCNPNLIDVILSYLSIKDHQDVRLLSKSISSLKRLQSLYVGARTRWDWESLQWRFNLLFSCWTTIQRLGFDASYMEESWDSSDYMNVPSGGWGSWERSDEEWGLTESFVLQEPCTQLTKLWLWDTGDEPVLVENFRSMLARCPNLTEIALPTITGIDDAQRLAEDIVQLCPKLSSIEFRDWIQDSVVCDVIVRTLAALPENQVRKFSCSSILPFEIHDLVDARLIFRRQSRTLRDVYLNGWANIDSKTIQAILVECEALDQFTVGCLSETLYIDLEDAISLPWACTRIQQLELTIAIPDQPLHRPPANTVPYYNRPPPTTLSATEEQQFGNLESLYRQIGALTELQSLNLRAAFIDSKGHHAVLLNNNTFPGMLNLRCEQTGRPGYLHHLSGLTKLRGLAGSVSAEMEETKVTIGMDEVVWMERHWPVLQRATFFWNLQGREPPEAFRWWKKQRLGRSFDIGV</sequence>
<evidence type="ECO:0008006" key="3">
    <source>
        <dbReference type="Google" id="ProtNLM"/>
    </source>
</evidence>
<dbReference type="AlphaFoldDB" id="A0AAD4DGY1"/>
<protein>
    <recommendedName>
        <fullName evidence="3">F-box domain-containing protein</fullName>
    </recommendedName>
</protein>
<comment type="caution">
    <text evidence="1">The sequence shown here is derived from an EMBL/GenBank/DDBJ whole genome shotgun (WGS) entry which is preliminary data.</text>
</comment>
<evidence type="ECO:0000313" key="1">
    <source>
        <dbReference type="EMBL" id="KAG0276569.1"/>
    </source>
</evidence>
<dbReference type="CDD" id="cd09917">
    <property type="entry name" value="F-box_SF"/>
    <property type="match status" value="1"/>
</dbReference>
<proteinExistence type="predicted"/>
<dbReference type="SUPFAM" id="SSF52047">
    <property type="entry name" value="RNI-like"/>
    <property type="match status" value="1"/>
</dbReference>
<gene>
    <name evidence="1" type="ORF">BGZ95_007359</name>
</gene>
<keyword evidence="2" id="KW-1185">Reference proteome</keyword>
<accession>A0AAD4DGY1</accession>
<dbReference type="InterPro" id="IPR032675">
    <property type="entry name" value="LRR_dom_sf"/>
</dbReference>
<evidence type="ECO:0000313" key="2">
    <source>
        <dbReference type="Proteomes" id="UP001194580"/>
    </source>
</evidence>
<dbReference type="Proteomes" id="UP001194580">
    <property type="component" value="Unassembled WGS sequence"/>
</dbReference>
<name>A0AAD4DGY1_9FUNG</name>